<name>A0A1Q5UI35_9EURO</name>
<protein>
    <recommendedName>
        <fullName evidence="4">Transcription factor domain-containing protein</fullName>
    </recommendedName>
</protein>
<accession>A0A1Q5UI35</accession>
<reference evidence="2 3" key="1">
    <citation type="submission" date="2016-10" db="EMBL/GenBank/DDBJ databases">
        <title>Genome sequence of the ascomycete fungus Penicillium subrubescens.</title>
        <authorList>
            <person name="De Vries R.P."/>
            <person name="Peng M."/>
            <person name="Dilokpimol A."/>
            <person name="Hilden K."/>
            <person name="Makela M.R."/>
            <person name="Grigoriev I."/>
            <person name="Riley R."/>
            <person name="Granchi Z."/>
        </authorList>
    </citation>
    <scope>NUCLEOTIDE SEQUENCE [LARGE SCALE GENOMIC DNA]</scope>
    <source>
        <strain evidence="2 3">CBS 132785</strain>
    </source>
</reference>
<comment type="caution">
    <text evidence="2">The sequence shown here is derived from an EMBL/GenBank/DDBJ whole genome shotgun (WGS) entry which is preliminary data.</text>
</comment>
<evidence type="ECO:0000313" key="3">
    <source>
        <dbReference type="Proteomes" id="UP000186955"/>
    </source>
</evidence>
<sequence>MRFSPTSTEPLYDILPWVLRGHHIDVIEILRFPAISEILNNRHPNPSAVIPNLSSVSSEPTSQLSKEYLENAVRRIEANTEGLLHRHQGSWLTIRSCTRSALALLAMKLHYQSESHYGNNVPEDNRAYQSTPSPGSLQADSNLPSRWRDAVMLVISMLKGWEPESPDIYQLRLVVEGLLGLCHV</sequence>
<feature type="compositionally biased region" description="Polar residues" evidence="1">
    <location>
        <begin position="127"/>
        <end position="142"/>
    </location>
</feature>
<gene>
    <name evidence="2" type="ORF">PENSUB_2310</name>
</gene>
<dbReference type="AlphaFoldDB" id="A0A1Q5UI35"/>
<feature type="region of interest" description="Disordered" evidence="1">
    <location>
        <begin position="117"/>
        <end position="142"/>
    </location>
</feature>
<dbReference type="STRING" id="1316194.A0A1Q5UI35"/>
<evidence type="ECO:0000313" key="2">
    <source>
        <dbReference type="EMBL" id="OKP12150.1"/>
    </source>
</evidence>
<dbReference type="EMBL" id="MNBE01000245">
    <property type="protein sequence ID" value="OKP12150.1"/>
    <property type="molecule type" value="Genomic_DNA"/>
</dbReference>
<evidence type="ECO:0008006" key="4">
    <source>
        <dbReference type="Google" id="ProtNLM"/>
    </source>
</evidence>
<evidence type="ECO:0000256" key="1">
    <source>
        <dbReference type="SAM" id="MobiDB-lite"/>
    </source>
</evidence>
<proteinExistence type="predicted"/>
<keyword evidence="3" id="KW-1185">Reference proteome</keyword>
<dbReference type="Proteomes" id="UP000186955">
    <property type="component" value="Unassembled WGS sequence"/>
</dbReference>
<organism evidence="2 3">
    <name type="scientific">Penicillium subrubescens</name>
    <dbReference type="NCBI Taxonomy" id="1316194"/>
    <lineage>
        <taxon>Eukaryota</taxon>
        <taxon>Fungi</taxon>
        <taxon>Dikarya</taxon>
        <taxon>Ascomycota</taxon>
        <taxon>Pezizomycotina</taxon>
        <taxon>Eurotiomycetes</taxon>
        <taxon>Eurotiomycetidae</taxon>
        <taxon>Eurotiales</taxon>
        <taxon>Aspergillaceae</taxon>
        <taxon>Penicillium</taxon>
    </lineage>
</organism>